<dbReference type="EMBL" id="SRLO01000365">
    <property type="protein sequence ID" value="TNN59036.1"/>
    <property type="molecule type" value="Genomic_DNA"/>
</dbReference>
<proteinExistence type="predicted"/>
<protein>
    <submittedName>
        <fullName evidence="2">Uncharacterized protein</fullName>
    </submittedName>
</protein>
<comment type="caution">
    <text evidence="2">The sequence shown here is derived from an EMBL/GenBank/DDBJ whole genome shotgun (WGS) entry which is preliminary data.</text>
</comment>
<keyword evidence="3" id="KW-1185">Reference proteome</keyword>
<evidence type="ECO:0000256" key="1">
    <source>
        <dbReference type="SAM" id="MobiDB-lite"/>
    </source>
</evidence>
<accession>A0A4Z2GZU1</accession>
<evidence type="ECO:0000313" key="2">
    <source>
        <dbReference type="EMBL" id="TNN59036.1"/>
    </source>
</evidence>
<sequence>MSPKGTTGRTRVFSPGTTRGEPGSRAPPEPPPEPPDSPDQVESFCRVQDDEHGLRLEEPGLLQLCGPVPVLAGLPTQPTGLRMRGKPANELLLLPPLSDAILFVYRYGK</sequence>
<reference evidence="2 3" key="1">
    <citation type="submission" date="2019-03" db="EMBL/GenBank/DDBJ databases">
        <title>First draft genome of Liparis tanakae, snailfish: a comprehensive survey of snailfish specific genes.</title>
        <authorList>
            <person name="Kim W."/>
            <person name="Song I."/>
            <person name="Jeong J.-H."/>
            <person name="Kim D."/>
            <person name="Kim S."/>
            <person name="Ryu S."/>
            <person name="Song J.Y."/>
            <person name="Lee S.K."/>
        </authorList>
    </citation>
    <scope>NUCLEOTIDE SEQUENCE [LARGE SCALE GENOMIC DNA]</scope>
    <source>
        <tissue evidence="2">Muscle</tissue>
    </source>
</reference>
<evidence type="ECO:0000313" key="3">
    <source>
        <dbReference type="Proteomes" id="UP000314294"/>
    </source>
</evidence>
<gene>
    <name evidence="2" type="ORF">EYF80_030774</name>
</gene>
<dbReference type="AlphaFoldDB" id="A0A4Z2GZU1"/>
<feature type="compositionally biased region" description="Pro residues" evidence="1">
    <location>
        <begin position="25"/>
        <end position="37"/>
    </location>
</feature>
<dbReference type="Proteomes" id="UP000314294">
    <property type="component" value="Unassembled WGS sequence"/>
</dbReference>
<organism evidence="2 3">
    <name type="scientific">Liparis tanakae</name>
    <name type="common">Tanaka's snailfish</name>
    <dbReference type="NCBI Taxonomy" id="230148"/>
    <lineage>
        <taxon>Eukaryota</taxon>
        <taxon>Metazoa</taxon>
        <taxon>Chordata</taxon>
        <taxon>Craniata</taxon>
        <taxon>Vertebrata</taxon>
        <taxon>Euteleostomi</taxon>
        <taxon>Actinopterygii</taxon>
        <taxon>Neopterygii</taxon>
        <taxon>Teleostei</taxon>
        <taxon>Neoteleostei</taxon>
        <taxon>Acanthomorphata</taxon>
        <taxon>Eupercaria</taxon>
        <taxon>Perciformes</taxon>
        <taxon>Cottioidei</taxon>
        <taxon>Cottales</taxon>
        <taxon>Liparidae</taxon>
        <taxon>Liparis</taxon>
    </lineage>
</organism>
<feature type="region of interest" description="Disordered" evidence="1">
    <location>
        <begin position="1"/>
        <end position="42"/>
    </location>
</feature>
<name>A0A4Z2GZU1_9TELE</name>